<protein>
    <recommendedName>
        <fullName evidence="5">DUF1674 domain-containing protein</fullName>
    </recommendedName>
</protein>
<feature type="region of interest" description="Disordered" evidence="2">
    <location>
        <begin position="1"/>
        <end position="49"/>
    </location>
</feature>
<dbReference type="EMBL" id="CP027845">
    <property type="protein sequence ID" value="AVP87486.1"/>
    <property type="molecule type" value="Genomic_DNA"/>
</dbReference>
<evidence type="ECO:0000313" key="3">
    <source>
        <dbReference type="EMBL" id="AVP87486.1"/>
    </source>
</evidence>
<evidence type="ECO:0000256" key="2">
    <source>
        <dbReference type="SAM" id="MobiDB-lite"/>
    </source>
</evidence>
<keyword evidence="4" id="KW-1185">Reference proteome</keyword>
<sequence length="49" mass="5552">MPGLKIQKQDDNIFNNNSKDNKPQEIGGYNGPEPTTYGDWQHNGKVTDF</sequence>
<comment type="similarity">
    <text evidence="1">Belongs to the SDHAF4 family.</text>
</comment>
<organism evidence="3 4">
    <name type="scientific">Candidatus Phycorickettsia trachydisci</name>
    <dbReference type="NCBI Taxonomy" id="2115978"/>
    <lineage>
        <taxon>Bacteria</taxon>
        <taxon>Pseudomonadati</taxon>
        <taxon>Pseudomonadota</taxon>
        <taxon>Alphaproteobacteria</taxon>
        <taxon>Rickettsiales</taxon>
        <taxon>Rickettsiaceae</taxon>
        <taxon>Candidatus Phycorickettsia</taxon>
    </lineage>
</organism>
<dbReference type="KEGG" id="ptc:phytr_5410"/>
<dbReference type="Pfam" id="PF07896">
    <property type="entry name" value="DUF1674"/>
    <property type="match status" value="1"/>
</dbReference>
<reference evidence="3 4" key="1">
    <citation type="submission" date="2018-03" db="EMBL/GenBank/DDBJ databases">
        <title>A gene transfer event suggests a long-term partnership between eustigmatophyte algae and a novel lineage of endosymbiotic bacteria.</title>
        <authorList>
            <person name="Yurchenko T."/>
            <person name="Sevcikova T."/>
            <person name="Pribyl P."/>
            <person name="El Karkouri K."/>
            <person name="Klimes V."/>
            <person name="Amaral R."/>
            <person name="Zbrankova V."/>
            <person name="Kim E."/>
            <person name="Raoult D."/>
            <person name="Santos L.M.A."/>
            <person name="Elias M."/>
        </authorList>
    </citation>
    <scope>NUCLEOTIDE SEQUENCE [LARGE SCALE GENOMIC DNA]</scope>
    <source>
        <strain evidence="3">CCALA 838</strain>
    </source>
</reference>
<dbReference type="InterPro" id="IPR012875">
    <property type="entry name" value="SDHF4"/>
</dbReference>
<name>A0A2P1P8A2_9RICK</name>
<gene>
    <name evidence="3" type="ORF">phytr_5410</name>
</gene>
<evidence type="ECO:0000256" key="1">
    <source>
        <dbReference type="ARBA" id="ARBA00005701"/>
    </source>
</evidence>
<evidence type="ECO:0000313" key="4">
    <source>
        <dbReference type="Proteomes" id="UP000241762"/>
    </source>
</evidence>
<dbReference type="OrthoDB" id="8481828at2"/>
<accession>A0A2P1P8A2</accession>
<proteinExistence type="inferred from homology"/>
<dbReference type="Proteomes" id="UP000241762">
    <property type="component" value="Chromosome"/>
</dbReference>
<evidence type="ECO:0008006" key="5">
    <source>
        <dbReference type="Google" id="ProtNLM"/>
    </source>
</evidence>
<dbReference type="AlphaFoldDB" id="A0A2P1P8A2"/>